<evidence type="ECO:0000256" key="1">
    <source>
        <dbReference type="SAM" id="MobiDB-lite"/>
    </source>
</evidence>
<feature type="compositionally biased region" description="Low complexity" evidence="1">
    <location>
        <begin position="105"/>
        <end position="120"/>
    </location>
</feature>
<gene>
    <name evidence="2" type="ORF">NCGR_LOCUS59194</name>
</gene>
<feature type="compositionally biased region" description="Low complexity" evidence="1">
    <location>
        <begin position="141"/>
        <end position="156"/>
    </location>
</feature>
<evidence type="ECO:0000313" key="2">
    <source>
        <dbReference type="EMBL" id="CAD6335096.1"/>
    </source>
</evidence>
<feature type="region of interest" description="Disordered" evidence="1">
    <location>
        <begin position="103"/>
        <end position="171"/>
    </location>
</feature>
<feature type="compositionally biased region" description="Basic and acidic residues" evidence="1">
    <location>
        <begin position="1"/>
        <end position="17"/>
    </location>
</feature>
<organism evidence="2 3">
    <name type="scientific">Miscanthus lutarioriparius</name>
    <dbReference type="NCBI Taxonomy" id="422564"/>
    <lineage>
        <taxon>Eukaryota</taxon>
        <taxon>Viridiplantae</taxon>
        <taxon>Streptophyta</taxon>
        <taxon>Embryophyta</taxon>
        <taxon>Tracheophyta</taxon>
        <taxon>Spermatophyta</taxon>
        <taxon>Magnoliopsida</taxon>
        <taxon>Liliopsida</taxon>
        <taxon>Poales</taxon>
        <taxon>Poaceae</taxon>
        <taxon>PACMAD clade</taxon>
        <taxon>Panicoideae</taxon>
        <taxon>Andropogonodae</taxon>
        <taxon>Andropogoneae</taxon>
        <taxon>Saccharinae</taxon>
        <taxon>Miscanthus</taxon>
    </lineage>
</organism>
<name>A0A811S313_9POAL</name>
<feature type="region of interest" description="Disordered" evidence="1">
    <location>
        <begin position="235"/>
        <end position="275"/>
    </location>
</feature>
<dbReference type="AlphaFoldDB" id="A0A811S313"/>
<accession>A0A811S313</accession>
<evidence type="ECO:0000313" key="3">
    <source>
        <dbReference type="Proteomes" id="UP000604825"/>
    </source>
</evidence>
<reference evidence="2" key="1">
    <citation type="submission" date="2020-10" db="EMBL/GenBank/DDBJ databases">
        <authorList>
            <person name="Han B."/>
            <person name="Lu T."/>
            <person name="Zhao Q."/>
            <person name="Huang X."/>
            <person name="Zhao Y."/>
        </authorList>
    </citation>
    <scope>NUCLEOTIDE SEQUENCE</scope>
</reference>
<feature type="region of interest" description="Disordered" evidence="1">
    <location>
        <begin position="1"/>
        <end position="22"/>
    </location>
</feature>
<proteinExistence type="predicted"/>
<dbReference type="EMBL" id="CAJGYO010000017">
    <property type="protein sequence ID" value="CAD6335096.1"/>
    <property type="molecule type" value="Genomic_DNA"/>
</dbReference>
<dbReference type="Proteomes" id="UP000604825">
    <property type="component" value="Unassembled WGS sequence"/>
</dbReference>
<sequence>MHKKHDEQQAEGREASHGRGGASTVLRANHSWLLSASYAVPCQACSSLALSWGQQRPKLYTEICNTKNLSDLQYPFAIAQRSKTQQQSTTSFAQAPHCLALHAVPPRGAAGPPRSSAAGAQEPQLLPRPFPGPRPRHALNAARAPTAAATTPLCRTPTRRRPPPSPTPPRLPELGLLVVVLTVPSRRERRDIVRTATKLCCSLRPSARMTFSTSCGRWRRRTWSGEIGERGSLAVAAEKTRESRSGIAGTGGEGRNRAEASTDASGGHEASGGWR</sequence>
<keyword evidence="3" id="KW-1185">Reference proteome</keyword>
<protein>
    <submittedName>
        <fullName evidence="2">Uncharacterized protein</fullName>
    </submittedName>
</protein>
<comment type="caution">
    <text evidence="2">The sequence shown here is derived from an EMBL/GenBank/DDBJ whole genome shotgun (WGS) entry which is preliminary data.</text>
</comment>